<dbReference type="EMBL" id="PGOL01007849">
    <property type="protein sequence ID" value="PKI32296.1"/>
    <property type="molecule type" value="Genomic_DNA"/>
</dbReference>
<gene>
    <name evidence="1" type="ORF">CRG98_047312</name>
</gene>
<evidence type="ECO:0000313" key="2">
    <source>
        <dbReference type="Proteomes" id="UP000233551"/>
    </source>
</evidence>
<accession>A0A2I0HLX4</accession>
<protein>
    <submittedName>
        <fullName evidence="1">Uncharacterized protein</fullName>
    </submittedName>
</protein>
<reference evidence="1 2" key="1">
    <citation type="submission" date="2017-11" db="EMBL/GenBank/DDBJ databases">
        <title>De-novo sequencing of pomegranate (Punica granatum L.) genome.</title>
        <authorList>
            <person name="Akparov Z."/>
            <person name="Amiraslanov A."/>
            <person name="Hajiyeva S."/>
            <person name="Abbasov M."/>
            <person name="Kaur K."/>
            <person name="Hamwieh A."/>
            <person name="Solovyev V."/>
            <person name="Salamov A."/>
            <person name="Braich B."/>
            <person name="Kosarev P."/>
            <person name="Mahmoud A."/>
            <person name="Hajiyev E."/>
            <person name="Babayeva S."/>
            <person name="Izzatullayeva V."/>
            <person name="Mammadov A."/>
            <person name="Mammadov A."/>
            <person name="Sharifova S."/>
            <person name="Ojaghi J."/>
            <person name="Eynullazada K."/>
            <person name="Bayramov B."/>
            <person name="Abdulazimova A."/>
            <person name="Shahmuradov I."/>
        </authorList>
    </citation>
    <scope>NUCLEOTIDE SEQUENCE [LARGE SCALE GENOMIC DNA]</scope>
    <source>
        <strain evidence="2">cv. AG2017</strain>
        <tissue evidence="1">Leaf</tissue>
    </source>
</reference>
<comment type="caution">
    <text evidence="1">The sequence shown here is derived from an EMBL/GenBank/DDBJ whole genome shotgun (WGS) entry which is preliminary data.</text>
</comment>
<dbReference type="AlphaFoldDB" id="A0A2I0HLX4"/>
<keyword evidence="2" id="KW-1185">Reference proteome</keyword>
<name>A0A2I0HLX4_PUNGR</name>
<evidence type="ECO:0000313" key="1">
    <source>
        <dbReference type="EMBL" id="PKI32296.1"/>
    </source>
</evidence>
<sequence>MKEQSTIIAITSTRPLPLAAVGSYGHQLIAYAQPDVERDADIIPHHSLIDYLFINWIGCMNNNPTVTRYDRVTKPRSAAVPQW</sequence>
<organism evidence="1 2">
    <name type="scientific">Punica granatum</name>
    <name type="common">Pomegranate</name>
    <dbReference type="NCBI Taxonomy" id="22663"/>
    <lineage>
        <taxon>Eukaryota</taxon>
        <taxon>Viridiplantae</taxon>
        <taxon>Streptophyta</taxon>
        <taxon>Embryophyta</taxon>
        <taxon>Tracheophyta</taxon>
        <taxon>Spermatophyta</taxon>
        <taxon>Magnoliopsida</taxon>
        <taxon>eudicotyledons</taxon>
        <taxon>Gunneridae</taxon>
        <taxon>Pentapetalae</taxon>
        <taxon>rosids</taxon>
        <taxon>malvids</taxon>
        <taxon>Myrtales</taxon>
        <taxon>Lythraceae</taxon>
        <taxon>Punica</taxon>
    </lineage>
</organism>
<proteinExistence type="predicted"/>
<dbReference type="Proteomes" id="UP000233551">
    <property type="component" value="Unassembled WGS sequence"/>
</dbReference>